<evidence type="ECO:0000313" key="3">
    <source>
        <dbReference type="EMBL" id="TSE24120.1"/>
    </source>
</evidence>
<organism evidence="2 4">
    <name type="scientific">Tepidimonas ignava</name>
    <dbReference type="NCBI Taxonomy" id="114249"/>
    <lineage>
        <taxon>Bacteria</taxon>
        <taxon>Pseudomonadati</taxon>
        <taxon>Pseudomonadota</taxon>
        <taxon>Betaproteobacteria</taxon>
        <taxon>Burkholderiales</taxon>
        <taxon>Tepidimonas</taxon>
    </lineage>
</organism>
<dbReference type="AlphaFoldDB" id="A0A4R3LE00"/>
<evidence type="ECO:0000256" key="1">
    <source>
        <dbReference type="SAM" id="Phobius"/>
    </source>
</evidence>
<evidence type="ECO:0000313" key="5">
    <source>
        <dbReference type="Proteomes" id="UP000315577"/>
    </source>
</evidence>
<keyword evidence="5" id="KW-1185">Reference proteome</keyword>
<evidence type="ECO:0000313" key="4">
    <source>
        <dbReference type="Proteomes" id="UP000295536"/>
    </source>
</evidence>
<proteinExistence type="predicted"/>
<dbReference type="Proteomes" id="UP000315577">
    <property type="component" value="Unassembled WGS sequence"/>
</dbReference>
<keyword evidence="1" id="KW-0472">Membrane</keyword>
<keyword evidence="1" id="KW-1133">Transmembrane helix</keyword>
<dbReference type="Proteomes" id="UP000295536">
    <property type="component" value="Unassembled WGS sequence"/>
</dbReference>
<dbReference type="EMBL" id="SMAH01000008">
    <property type="protein sequence ID" value="TCS97605.1"/>
    <property type="molecule type" value="Genomic_DNA"/>
</dbReference>
<gene>
    <name evidence="2" type="ORF">EDC36_1089</name>
    <name evidence="3" type="ORF">Tigna_00121</name>
</gene>
<comment type="caution">
    <text evidence="2">The sequence shown here is derived from an EMBL/GenBank/DDBJ whole genome shotgun (WGS) entry which is preliminary data.</text>
</comment>
<keyword evidence="1" id="KW-0812">Transmembrane</keyword>
<reference evidence="3 5" key="2">
    <citation type="submission" date="2019-07" db="EMBL/GenBank/DDBJ databases">
        <title>Tepidimonas ignava SPS-1037 draft genome.</title>
        <authorList>
            <person name="Da Costa M.S."/>
            <person name="Froufe H.J.C."/>
            <person name="Egas C."/>
            <person name="Albuquerque L."/>
        </authorList>
    </citation>
    <scope>NUCLEOTIDE SEQUENCE [LARGE SCALE GENOMIC DNA]</scope>
    <source>
        <strain evidence="3 5">SPS-1037</strain>
    </source>
</reference>
<dbReference type="EMBL" id="VJNC01000001">
    <property type="protein sequence ID" value="TSE24120.1"/>
    <property type="molecule type" value="Genomic_DNA"/>
</dbReference>
<accession>A0A4R3LE00</accession>
<sequence length="180" mass="19597">MTNTPSQPTGERPSASPGEIQWLDRIRQQLEGAAPPFDHERNWQRVAARIDAEREWDRAQNRRSQGGRPWWWALMAYGMGAATAAILMTVVAPEPWRADTAVVPLGAEESTAKAAARVRLQVVFSDQATLAQVRAALSPIDAEIVAGPGRLGVWTIAVPASADEAEKVLRALPIVESVSR</sequence>
<dbReference type="RefSeq" id="WP_165902830.1">
    <property type="nucleotide sequence ID" value="NZ_SMAH01000008.1"/>
</dbReference>
<name>A0A4R3LE00_9BURK</name>
<reference evidence="2 4" key="1">
    <citation type="submission" date="2019-03" db="EMBL/GenBank/DDBJ databases">
        <title>Genomic Encyclopedia of Type Strains, Phase IV (KMG-IV): sequencing the most valuable type-strain genomes for metagenomic binning, comparative biology and taxonomic classification.</title>
        <authorList>
            <person name="Goeker M."/>
        </authorList>
    </citation>
    <scope>NUCLEOTIDE SEQUENCE [LARGE SCALE GENOMIC DNA]</scope>
    <source>
        <strain evidence="2 4">DSM 12034</strain>
    </source>
</reference>
<evidence type="ECO:0000313" key="2">
    <source>
        <dbReference type="EMBL" id="TCS97605.1"/>
    </source>
</evidence>
<protein>
    <submittedName>
        <fullName evidence="2">Uncharacterized protein</fullName>
    </submittedName>
</protein>
<feature type="transmembrane region" description="Helical" evidence="1">
    <location>
        <begin position="70"/>
        <end position="92"/>
    </location>
</feature>